<keyword evidence="3" id="KW-1185">Reference proteome</keyword>
<feature type="non-terminal residue" evidence="2">
    <location>
        <position position="62"/>
    </location>
</feature>
<dbReference type="EMBL" id="MOOB01000905">
    <property type="protein sequence ID" value="OQE33227.1"/>
    <property type="molecule type" value="Genomic_DNA"/>
</dbReference>
<accession>A0A1V6U3Y1</accession>
<feature type="region of interest" description="Disordered" evidence="1">
    <location>
        <begin position="18"/>
        <end position="62"/>
    </location>
</feature>
<evidence type="ECO:0000256" key="1">
    <source>
        <dbReference type="SAM" id="MobiDB-lite"/>
    </source>
</evidence>
<sequence length="62" mass="6762">GNEGAHFYTRGAQGSEGAHFYTRGAQGNEGAHVLHRGARSSDSRGHGDAQARRQERDTMTHR</sequence>
<feature type="compositionally biased region" description="Basic and acidic residues" evidence="1">
    <location>
        <begin position="39"/>
        <end position="62"/>
    </location>
</feature>
<organism evidence="2 3">
    <name type="scientific">Penicillium nalgiovense</name>
    <dbReference type="NCBI Taxonomy" id="60175"/>
    <lineage>
        <taxon>Eukaryota</taxon>
        <taxon>Fungi</taxon>
        <taxon>Dikarya</taxon>
        <taxon>Ascomycota</taxon>
        <taxon>Pezizomycotina</taxon>
        <taxon>Eurotiomycetes</taxon>
        <taxon>Eurotiomycetidae</taxon>
        <taxon>Eurotiales</taxon>
        <taxon>Aspergillaceae</taxon>
        <taxon>Penicillium</taxon>
    </lineage>
</organism>
<evidence type="ECO:0000313" key="3">
    <source>
        <dbReference type="Proteomes" id="UP000191691"/>
    </source>
</evidence>
<evidence type="ECO:0000313" key="2">
    <source>
        <dbReference type="EMBL" id="OQE33227.1"/>
    </source>
</evidence>
<reference evidence="3" key="1">
    <citation type="journal article" date="2017" name="Nat. Microbiol.">
        <title>Global analysis of biosynthetic gene clusters reveals vast potential of secondary metabolite production in Penicillium species.</title>
        <authorList>
            <person name="Nielsen J.C."/>
            <person name="Grijseels S."/>
            <person name="Prigent S."/>
            <person name="Ji B."/>
            <person name="Dainat J."/>
            <person name="Nielsen K.F."/>
            <person name="Frisvad J.C."/>
            <person name="Workman M."/>
            <person name="Nielsen J."/>
        </authorList>
    </citation>
    <scope>NUCLEOTIDE SEQUENCE [LARGE SCALE GENOMIC DNA]</scope>
    <source>
        <strain evidence="3">IBT 13039</strain>
    </source>
</reference>
<dbReference type="AlphaFoldDB" id="A0A1V6U3Y1"/>
<dbReference type="Proteomes" id="UP000191691">
    <property type="component" value="Unassembled WGS sequence"/>
</dbReference>
<name>A0A1V6U3Y1_PENNA</name>
<feature type="non-terminal residue" evidence="2">
    <location>
        <position position="1"/>
    </location>
</feature>
<proteinExistence type="predicted"/>
<protein>
    <submittedName>
        <fullName evidence="2">Uncharacterized protein</fullName>
    </submittedName>
</protein>
<comment type="caution">
    <text evidence="2">The sequence shown here is derived from an EMBL/GenBank/DDBJ whole genome shotgun (WGS) entry which is preliminary data.</text>
</comment>
<gene>
    <name evidence="2" type="ORF">PENNAL_c0905G07492</name>
</gene>